<dbReference type="PROSITE" id="PS51186">
    <property type="entry name" value="GNAT"/>
    <property type="match status" value="1"/>
</dbReference>
<dbReference type="InterPro" id="IPR000182">
    <property type="entry name" value="GNAT_dom"/>
</dbReference>
<dbReference type="PANTHER" id="PTHR13355:SF11">
    <property type="entry name" value="GLUCOSAMINE 6-PHOSPHATE N-ACETYLTRANSFERASE"/>
    <property type="match status" value="1"/>
</dbReference>
<evidence type="ECO:0000256" key="2">
    <source>
        <dbReference type="ARBA" id="ARBA00004586"/>
    </source>
</evidence>
<evidence type="ECO:0000256" key="1">
    <source>
        <dbReference type="ARBA" id="ARBA00004184"/>
    </source>
</evidence>
<organism evidence="10">
    <name type="scientific">Spongospora subterranea</name>
    <dbReference type="NCBI Taxonomy" id="70186"/>
    <lineage>
        <taxon>Eukaryota</taxon>
        <taxon>Sar</taxon>
        <taxon>Rhizaria</taxon>
        <taxon>Endomyxa</taxon>
        <taxon>Phytomyxea</taxon>
        <taxon>Plasmodiophorida</taxon>
        <taxon>Plasmodiophoridae</taxon>
        <taxon>Spongospora</taxon>
    </lineage>
</organism>
<name>A0A0H5R5E6_9EUKA</name>
<dbReference type="GO" id="GO:0004343">
    <property type="term" value="F:glucosamine 6-phosphate N-acetyltransferase activity"/>
    <property type="evidence" value="ECO:0007669"/>
    <property type="project" value="UniProtKB-UniRule"/>
</dbReference>
<comment type="pathway">
    <text evidence="8">Nucleotide-sugar biosynthesis; UDP-N-acetyl-alpha-D-glucosamine biosynthesis; N-acetyl-alpha-D-glucosamine 1-phosphate from alpha-D-glucosamine 6-phosphate (route I): step 1/2.</text>
</comment>
<dbReference type="EMBL" id="HACM01002942">
    <property type="protein sequence ID" value="CRZ03384.1"/>
    <property type="molecule type" value="Transcribed_RNA"/>
</dbReference>
<evidence type="ECO:0000256" key="6">
    <source>
        <dbReference type="ARBA" id="ARBA00023136"/>
    </source>
</evidence>
<dbReference type="InterPro" id="IPR039143">
    <property type="entry name" value="GNPNAT1-like"/>
</dbReference>
<evidence type="ECO:0000256" key="3">
    <source>
        <dbReference type="ARBA" id="ARBA00011738"/>
    </source>
</evidence>
<proteinExistence type="inferred from homology"/>
<dbReference type="CDD" id="cd04301">
    <property type="entry name" value="NAT_SF"/>
    <property type="match status" value="1"/>
</dbReference>
<dbReference type="AlphaFoldDB" id="A0A0H5R5E6"/>
<evidence type="ECO:0000256" key="8">
    <source>
        <dbReference type="RuleBase" id="RU365086"/>
    </source>
</evidence>
<evidence type="ECO:0000256" key="7">
    <source>
        <dbReference type="ARBA" id="ARBA00023315"/>
    </source>
</evidence>
<comment type="subcellular location">
    <subcellularLocation>
        <location evidence="1">Endomembrane system</location>
        <topology evidence="1">Peripheral membrane protein</topology>
    </subcellularLocation>
    <subcellularLocation>
        <location evidence="2">Endoplasmic reticulum membrane</location>
    </subcellularLocation>
</comment>
<reference evidence="10" key="1">
    <citation type="submission" date="2015-04" db="EMBL/GenBank/DDBJ databases">
        <title>The genome sequence of the plant pathogenic Rhizarian Plasmodiophora brassicae reveals insights in its biotrophic life cycle and the origin of chitin synthesis.</title>
        <authorList>
            <person name="Schwelm A."/>
            <person name="Fogelqvist J."/>
            <person name="Knaust A."/>
            <person name="Julke S."/>
            <person name="Lilja T."/>
            <person name="Dhandapani V."/>
            <person name="Bonilla-Rosso G."/>
            <person name="Karlsson M."/>
            <person name="Shevchenko A."/>
            <person name="Choi S.R."/>
            <person name="Kim H.G."/>
            <person name="Park J.Y."/>
            <person name="Lim Y.P."/>
            <person name="Ludwig-Muller J."/>
            <person name="Dixelius C."/>
        </authorList>
    </citation>
    <scope>NUCLEOTIDE SEQUENCE</scope>
    <source>
        <tissue evidence="10">Potato root galls</tissue>
    </source>
</reference>
<comment type="subunit">
    <text evidence="3">Homodimer.</text>
</comment>
<dbReference type="PANTHER" id="PTHR13355">
    <property type="entry name" value="GLUCOSAMINE 6-PHOSPHATE N-ACETYLTRANSFERASE"/>
    <property type="match status" value="1"/>
</dbReference>
<keyword evidence="5" id="KW-0256">Endoplasmic reticulum</keyword>
<protein>
    <recommendedName>
        <fullName evidence="8">Glucosamine 6-phosphate N-acetyltransferase</fullName>
        <ecNumber evidence="8">2.3.1.4</ecNumber>
    </recommendedName>
</protein>
<evidence type="ECO:0000313" key="10">
    <source>
        <dbReference type="EMBL" id="CRZ03384.1"/>
    </source>
</evidence>
<keyword evidence="4 8" id="KW-0808">Transferase</keyword>
<dbReference type="GO" id="GO:0006048">
    <property type="term" value="P:UDP-N-acetylglucosamine biosynthetic process"/>
    <property type="evidence" value="ECO:0007669"/>
    <property type="project" value="UniProtKB-UniRule"/>
</dbReference>
<comment type="similarity">
    <text evidence="8">Belongs to the acetyltransferase family. GNA1 subfamily.</text>
</comment>
<dbReference type="FunFam" id="3.40.630.30:FF:000048">
    <property type="entry name" value="Glucosamine 6-phosphate N-acetyltransferase"/>
    <property type="match status" value="1"/>
</dbReference>
<evidence type="ECO:0000259" key="9">
    <source>
        <dbReference type="PROSITE" id="PS51186"/>
    </source>
</evidence>
<evidence type="ECO:0000256" key="5">
    <source>
        <dbReference type="ARBA" id="ARBA00022824"/>
    </source>
</evidence>
<dbReference type="GO" id="GO:0005789">
    <property type="term" value="C:endoplasmic reticulum membrane"/>
    <property type="evidence" value="ECO:0007669"/>
    <property type="project" value="UniProtKB-SubCell"/>
</dbReference>
<dbReference type="SUPFAM" id="SSF55729">
    <property type="entry name" value="Acyl-CoA N-acyltransferases (Nat)"/>
    <property type="match status" value="1"/>
</dbReference>
<dbReference type="UniPathway" id="UPA00113">
    <property type="reaction ID" value="UER00529"/>
</dbReference>
<evidence type="ECO:0000256" key="4">
    <source>
        <dbReference type="ARBA" id="ARBA00022679"/>
    </source>
</evidence>
<dbReference type="EC" id="2.3.1.4" evidence="8"/>
<dbReference type="Gene3D" id="3.40.630.30">
    <property type="match status" value="1"/>
</dbReference>
<dbReference type="Pfam" id="PF00583">
    <property type="entry name" value="Acetyltransf_1"/>
    <property type="match status" value="1"/>
</dbReference>
<sequence>MPIDIGRRVEQLMAHTTTATVAPSAVQKKDDGLVIRPLEAGDFERGFIKLLGQLTNAGNVTKEAFLERFAELNSLPDTYKVAVIIDPAMNCVIACATLFIERKFVHGCGKVGHVEDVVVDATYRGRSLGLRVVDQLKTWANEMGCYKIILDCAVHNVPFYNKLGFVKKEEQMAYYYDKQ</sequence>
<dbReference type="InterPro" id="IPR016181">
    <property type="entry name" value="Acyl_CoA_acyltransferase"/>
</dbReference>
<keyword evidence="6" id="KW-0472">Membrane</keyword>
<feature type="domain" description="N-acetyltransferase" evidence="9">
    <location>
        <begin position="33"/>
        <end position="179"/>
    </location>
</feature>
<accession>A0A0H5R5E6</accession>
<keyword evidence="7 8" id="KW-0012">Acyltransferase</keyword>
<comment type="catalytic activity">
    <reaction evidence="8">
        <text>D-glucosamine 6-phosphate + acetyl-CoA = N-acetyl-D-glucosamine 6-phosphate + CoA + H(+)</text>
        <dbReference type="Rhea" id="RHEA:10292"/>
        <dbReference type="ChEBI" id="CHEBI:15378"/>
        <dbReference type="ChEBI" id="CHEBI:57287"/>
        <dbReference type="ChEBI" id="CHEBI:57288"/>
        <dbReference type="ChEBI" id="CHEBI:57513"/>
        <dbReference type="ChEBI" id="CHEBI:58725"/>
        <dbReference type="EC" id="2.3.1.4"/>
    </reaction>
</comment>